<dbReference type="AlphaFoldDB" id="A0A1A8JF63"/>
<reference evidence="1" key="1">
    <citation type="submission" date="2016-05" db="EMBL/GenBank/DDBJ databases">
        <authorList>
            <person name="Lavstsen T."/>
            <person name="Jespersen J.S."/>
        </authorList>
    </citation>
    <scope>NUCLEOTIDE SEQUENCE</scope>
    <source>
        <tissue evidence="1">Brain</tissue>
    </source>
</reference>
<feature type="non-terminal residue" evidence="1">
    <location>
        <position position="144"/>
    </location>
</feature>
<feature type="non-terminal residue" evidence="1">
    <location>
        <position position="1"/>
    </location>
</feature>
<dbReference type="EMBL" id="HAED01020973">
    <property type="protein sequence ID" value="SBR07611.1"/>
    <property type="molecule type" value="Transcribed_RNA"/>
</dbReference>
<name>A0A1A8JF63_NOTKU</name>
<evidence type="ECO:0000313" key="1">
    <source>
        <dbReference type="EMBL" id="SBR07611.1"/>
    </source>
</evidence>
<gene>
    <name evidence="1" type="primary">Nfu_g_1_009849</name>
</gene>
<organism evidence="1">
    <name type="scientific">Nothobranchius kuhntae</name>
    <name type="common">Beira killifish</name>
    <dbReference type="NCBI Taxonomy" id="321403"/>
    <lineage>
        <taxon>Eukaryota</taxon>
        <taxon>Metazoa</taxon>
        <taxon>Chordata</taxon>
        <taxon>Craniata</taxon>
        <taxon>Vertebrata</taxon>
        <taxon>Euteleostomi</taxon>
        <taxon>Actinopterygii</taxon>
        <taxon>Neopterygii</taxon>
        <taxon>Teleostei</taxon>
        <taxon>Neoteleostei</taxon>
        <taxon>Acanthomorphata</taxon>
        <taxon>Ovalentaria</taxon>
        <taxon>Atherinomorphae</taxon>
        <taxon>Cyprinodontiformes</taxon>
        <taxon>Nothobranchiidae</taxon>
        <taxon>Nothobranchius</taxon>
    </lineage>
</organism>
<sequence>NCMLQKASKPCFHHVCVYASSRKKKKEEDREIDSSYNTAQKLIKYFLCINTTMQLLYFKRFPCHRTNHEFFFYCFFSRAKLDYALFFPAALSIKHCVIQQRIQPEAAFTSHARNTHIQSHNGTDDIFPLCHSLLNKNKSVRHLF</sequence>
<protein>
    <submittedName>
        <fullName evidence="1">Uncharacterized protein</fullName>
    </submittedName>
</protein>
<reference evidence="1" key="2">
    <citation type="submission" date="2016-06" db="EMBL/GenBank/DDBJ databases">
        <title>The genome of a short-lived fish provides insights into sex chromosome evolution and the genetic control of aging.</title>
        <authorList>
            <person name="Reichwald K."/>
            <person name="Felder M."/>
            <person name="Petzold A."/>
            <person name="Koch P."/>
            <person name="Groth M."/>
            <person name="Platzer M."/>
        </authorList>
    </citation>
    <scope>NUCLEOTIDE SEQUENCE</scope>
    <source>
        <tissue evidence="1">Brain</tissue>
    </source>
</reference>
<accession>A0A1A8JF63</accession>
<proteinExistence type="predicted"/>